<dbReference type="Proteomes" id="UP001447188">
    <property type="component" value="Unassembled WGS sequence"/>
</dbReference>
<protein>
    <submittedName>
        <fullName evidence="3">Uncharacterized protein</fullName>
    </submittedName>
</protein>
<evidence type="ECO:0000256" key="2">
    <source>
        <dbReference type="SAM" id="Phobius"/>
    </source>
</evidence>
<feature type="transmembrane region" description="Helical" evidence="2">
    <location>
        <begin position="525"/>
        <end position="545"/>
    </location>
</feature>
<evidence type="ECO:0000256" key="1">
    <source>
        <dbReference type="SAM" id="MobiDB-lite"/>
    </source>
</evidence>
<gene>
    <name evidence="3" type="ORF">Q9L58_004555</name>
</gene>
<dbReference type="PANTHER" id="PTHR35394">
    <property type="entry name" value="DUF3176 DOMAIN-CONTAINING PROTEIN"/>
    <property type="match status" value="1"/>
</dbReference>
<feature type="transmembrane region" description="Helical" evidence="2">
    <location>
        <begin position="60"/>
        <end position="84"/>
    </location>
</feature>
<feature type="transmembrane region" description="Helical" evidence="2">
    <location>
        <begin position="149"/>
        <end position="178"/>
    </location>
</feature>
<keyword evidence="2" id="KW-0472">Membrane</keyword>
<feature type="transmembrane region" description="Helical" evidence="2">
    <location>
        <begin position="104"/>
        <end position="128"/>
    </location>
</feature>
<evidence type="ECO:0000313" key="4">
    <source>
        <dbReference type="Proteomes" id="UP001447188"/>
    </source>
</evidence>
<comment type="caution">
    <text evidence="3">The sequence shown here is derived from an EMBL/GenBank/DDBJ whole genome shotgun (WGS) entry which is preliminary data.</text>
</comment>
<evidence type="ECO:0000313" key="3">
    <source>
        <dbReference type="EMBL" id="KAL0636505.1"/>
    </source>
</evidence>
<dbReference type="PANTHER" id="PTHR35394:SF5">
    <property type="entry name" value="DUF3176 DOMAIN-CONTAINING PROTEIN"/>
    <property type="match status" value="1"/>
</dbReference>
<keyword evidence="2" id="KW-0812">Transmembrane</keyword>
<dbReference type="Pfam" id="PF11374">
    <property type="entry name" value="DUF3176"/>
    <property type="match status" value="1"/>
</dbReference>
<name>A0ABR3GL25_9PEZI</name>
<accession>A0ABR3GL25</accession>
<dbReference type="EMBL" id="JBBBZM010000049">
    <property type="protein sequence ID" value="KAL0636505.1"/>
    <property type="molecule type" value="Genomic_DNA"/>
</dbReference>
<feature type="region of interest" description="Disordered" evidence="1">
    <location>
        <begin position="19"/>
        <end position="50"/>
    </location>
</feature>
<keyword evidence="4" id="KW-1185">Reference proteome</keyword>
<keyword evidence="2" id="KW-1133">Transmembrane helix</keyword>
<reference evidence="3 4" key="1">
    <citation type="submission" date="2024-02" db="EMBL/GenBank/DDBJ databases">
        <title>Discinaceae phylogenomics.</title>
        <authorList>
            <person name="Dirks A.C."/>
            <person name="James T.Y."/>
        </authorList>
    </citation>
    <scope>NUCLEOTIDE SEQUENCE [LARGE SCALE GENOMIC DNA]</scope>
    <source>
        <strain evidence="3 4">ACD0624</strain>
    </source>
</reference>
<dbReference type="InterPro" id="IPR021514">
    <property type="entry name" value="DUF3176"/>
</dbReference>
<organism evidence="3 4">
    <name type="scientific">Discina gigas</name>
    <dbReference type="NCBI Taxonomy" id="1032678"/>
    <lineage>
        <taxon>Eukaryota</taxon>
        <taxon>Fungi</taxon>
        <taxon>Dikarya</taxon>
        <taxon>Ascomycota</taxon>
        <taxon>Pezizomycotina</taxon>
        <taxon>Pezizomycetes</taxon>
        <taxon>Pezizales</taxon>
        <taxon>Discinaceae</taxon>
        <taxon>Discina</taxon>
    </lineage>
</organism>
<proteinExistence type="predicted"/>
<sequence>MANFLRSFTVRFVFPGPSTLSKNRDPEHPPSYQMSEAPSLPASPLPPPASHSRRFPWRDLAHTTLALIISGLVLATMVLLLMAYDGKETPLWEQSITLNSVLSWLGVIGKLALTVLIAECIGQMKWVLFSSERRKLSDLDLIDGASRDALGALAWIVRFRGGFLVHLGAAFMIAALGFDPAVQQLVSYELRAVADPAEISLVSANPDYTPVRGFDQGLILATPRSLLWGATSSVLGAGLTSNFTCPTGDCTFPIVTSVGICQTCTEITAQLSRDCTPLSQSNEFCQGTQCFTTGQLCTYSQNGTSVGNGTTFLNVLAAPGLSTPIGDKVSISAKRISLTALYIQPDASLSGTQSLPIAPGYVAPGGDHAARAFSCALSYCEQRLQPQVVRGEFTETILSSTAVDAYVLAIPQLSEINDALLNTPLAVASTGTTKVSTAALFALSNGFTLSLTGRADAVTGTPAPGEISEFHRGLYENLLREDFGDAMAGMTASMSAAIRNDGGEAQDVVGTVYAERIFVRVRWRWLAFPGALWVGGAVMAVAVMVRTRKNRRGPVGWLGHSQVEGLFLGLDGDVRRDVDTTRVAHTGDSGAVRAFAEKLKLRIGKVEVRGEGTTVRFTKHYDS</sequence>